<accession>A0A3M2LRE3</accession>
<protein>
    <submittedName>
        <fullName evidence="2">DUF3040 domain-containing protein</fullName>
    </submittedName>
</protein>
<evidence type="ECO:0000256" key="1">
    <source>
        <dbReference type="SAM" id="Phobius"/>
    </source>
</evidence>
<gene>
    <name evidence="2" type="ORF">EBO15_30700</name>
</gene>
<dbReference type="OrthoDB" id="3483874at2"/>
<dbReference type="EMBL" id="RFFG01000073">
    <property type="protein sequence ID" value="RMI39133.1"/>
    <property type="molecule type" value="Genomic_DNA"/>
</dbReference>
<dbReference type="Pfam" id="PF11239">
    <property type="entry name" value="DUF3040"/>
    <property type="match status" value="1"/>
</dbReference>
<keyword evidence="1" id="KW-0812">Transmembrane</keyword>
<evidence type="ECO:0000313" key="3">
    <source>
        <dbReference type="Proteomes" id="UP000282674"/>
    </source>
</evidence>
<sequence length="105" mass="10470">MALTAGEHRTLTEIARRLTSDDPEFGRRLSAFGGYETSALGLPSRWTLVPVALVGALLVGAFLVVSVMTSGAGAEGGIDGADAPAGATVACAGRPAQALAGNCRG</sequence>
<dbReference type="AlphaFoldDB" id="A0A3M2LRE3"/>
<organism evidence="2 3">
    <name type="scientific">Actinomadura harenae</name>
    <dbReference type="NCBI Taxonomy" id="2483351"/>
    <lineage>
        <taxon>Bacteria</taxon>
        <taxon>Bacillati</taxon>
        <taxon>Actinomycetota</taxon>
        <taxon>Actinomycetes</taxon>
        <taxon>Streptosporangiales</taxon>
        <taxon>Thermomonosporaceae</taxon>
        <taxon>Actinomadura</taxon>
    </lineage>
</organism>
<feature type="transmembrane region" description="Helical" evidence="1">
    <location>
        <begin position="46"/>
        <end position="65"/>
    </location>
</feature>
<dbReference type="RefSeq" id="WP_122197961.1">
    <property type="nucleotide sequence ID" value="NZ_JBHSKC010000017.1"/>
</dbReference>
<comment type="caution">
    <text evidence="2">The sequence shown here is derived from an EMBL/GenBank/DDBJ whole genome shotgun (WGS) entry which is preliminary data.</text>
</comment>
<name>A0A3M2LRE3_9ACTN</name>
<reference evidence="2 3" key="1">
    <citation type="submission" date="2018-10" db="EMBL/GenBank/DDBJ databases">
        <title>Isolation from soil.</title>
        <authorList>
            <person name="Hu J."/>
        </authorList>
    </citation>
    <scope>NUCLEOTIDE SEQUENCE [LARGE SCALE GENOMIC DNA]</scope>
    <source>
        <strain evidence="2 3">NEAU-Ht49</strain>
    </source>
</reference>
<keyword evidence="1" id="KW-1133">Transmembrane helix</keyword>
<dbReference type="InterPro" id="IPR021401">
    <property type="entry name" value="DUF3040"/>
</dbReference>
<proteinExistence type="predicted"/>
<evidence type="ECO:0000313" key="2">
    <source>
        <dbReference type="EMBL" id="RMI39133.1"/>
    </source>
</evidence>
<keyword evidence="1" id="KW-0472">Membrane</keyword>
<keyword evidence="3" id="KW-1185">Reference proteome</keyword>
<dbReference type="Proteomes" id="UP000282674">
    <property type="component" value="Unassembled WGS sequence"/>
</dbReference>